<dbReference type="AlphaFoldDB" id="A0A5D0R823"/>
<feature type="domain" description="NodB homology" evidence="7">
    <location>
        <begin position="71"/>
        <end position="231"/>
    </location>
</feature>
<evidence type="ECO:0000313" key="9">
    <source>
        <dbReference type="Proteomes" id="UP000322080"/>
    </source>
</evidence>
<evidence type="ECO:0000256" key="3">
    <source>
        <dbReference type="ARBA" id="ARBA00010973"/>
    </source>
</evidence>
<dbReference type="InterPro" id="IPR002509">
    <property type="entry name" value="NODB_dom"/>
</dbReference>
<sequence>MILLPRTPAETVAELAAGFRTGRAIHLINYHATPSTCADEYRAQIAACAGRFASLADAGIDGLMRGKAGGKPVLAPILFEGFRDNYDVILPILEEHGFAGWFFIPSHFLNVPPRRQRIFAARHSLHYGPDEYPGERIAMSWDELRDAHARGHFVACHSRNHTALTPDTPDEVLHDEIVVAKQELEDGLGAEVDTFCYLYGAEFGLNPRADELLVKAGYRYLFSNFRLQKLQ</sequence>
<accession>A0A5D0R823</accession>
<dbReference type="Gene3D" id="3.20.20.370">
    <property type="entry name" value="Glycoside hydrolase/deacetylase"/>
    <property type="match status" value="1"/>
</dbReference>
<name>A0A5D0R823_9RHOB</name>
<dbReference type="GO" id="GO:0005975">
    <property type="term" value="P:carbohydrate metabolic process"/>
    <property type="evidence" value="ECO:0007669"/>
    <property type="project" value="InterPro"/>
</dbReference>
<evidence type="ECO:0000256" key="4">
    <source>
        <dbReference type="ARBA" id="ARBA00020071"/>
    </source>
</evidence>
<dbReference type="PANTHER" id="PTHR34216:SF3">
    <property type="entry name" value="POLY-BETA-1,6-N-ACETYL-D-GLUCOSAMINE N-DEACETYLASE"/>
    <property type="match status" value="1"/>
</dbReference>
<protein>
    <recommendedName>
        <fullName evidence="4">Chitooligosaccharide deacetylase</fullName>
    </recommendedName>
    <alternativeName>
        <fullName evidence="6">Nodulation protein B</fullName>
    </alternativeName>
</protein>
<dbReference type="Proteomes" id="UP000322080">
    <property type="component" value="Unassembled WGS sequence"/>
</dbReference>
<dbReference type="RefSeq" id="WP_148379507.1">
    <property type="nucleotide sequence ID" value="NZ_VSIY01000015.1"/>
</dbReference>
<evidence type="ECO:0000259" key="7">
    <source>
        <dbReference type="PROSITE" id="PS51677"/>
    </source>
</evidence>
<dbReference type="GO" id="GO:0016810">
    <property type="term" value="F:hydrolase activity, acting on carbon-nitrogen (but not peptide) bonds"/>
    <property type="evidence" value="ECO:0007669"/>
    <property type="project" value="InterPro"/>
</dbReference>
<evidence type="ECO:0000256" key="5">
    <source>
        <dbReference type="ARBA" id="ARBA00022729"/>
    </source>
</evidence>
<organism evidence="8 9">
    <name type="scientific">Maritimibacter fusiformis</name>
    <dbReference type="NCBI Taxonomy" id="2603819"/>
    <lineage>
        <taxon>Bacteria</taxon>
        <taxon>Pseudomonadati</taxon>
        <taxon>Pseudomonadota</taxon>
        <taxon>Alphaproteobacteria</taxon>
        <taxon>Rhodobacterales</taxon>
        <taxon>Roseobacteraceae</taxon>
        <taxon>Maritimibacter</taxon>
    </lineage>
</organism>
<dbReference type="InterPro" id="IPR051398">
    <property type="entry name" value="Polysacch_Deacetylase"/>
</dbReference>
<dbReference type="CDD" id="cd10918">
    <property type="entry name" value="CE4_NodB_like_5s_6s"/>
    <property type="match status" value="1"/>
</dbReference>
<dbReference type="Pfam" id="PF01522">
    <property type="entry name" value="Polysacc_deac_1"/>
    <property type="match status" value="1"/>
</dbReference>
<keyword evidence="9" id="KW-1185">Reference proteome</keyword>
<evidence type="ECO:0000256" key="1">
    <source>
        <dbReference type="ARBA" id="ARBA00003236"/>
    </source>
</evidence>
<gene>
    <name evidence="8" type="ORF">FVF75_15115</name>
</gene>
<dbReference type="GO" id="GO:0005576">
    <property type="term" value="C:extracellular region"/>
    <property type="evidence" value="ECO:0007669"/>
    <property type="project" value="UniProtKB-SubCell"/>
</dbReference>
<keyword evidence="5" id="KW-0732">Signal</keyword>
<dbReference type="PANTHER" id="PTHR34216">
    <property type="match status" value="1"/>
</dbReference>
<dbReference type="SUPFAM" id="SSF88713">
    <property type="entry name" value="Glycoside hydrolase/deacetylase"/>
    <property type="match status" value="1"/>
</dbReference>
<dbReference type="EMBL" id="VSIY01000015">
    <property type="protein sequence ID" value="TYB77593.1"/>
    <property type="molecule type" value="Genomic_DNA"/>
</dbReference>
<evidence type="ECO:0000256" key="2">
    <source>
        <dbReference type="ARBA" id="ARBA00004613"/>
    </source>
</evidence>
<reference evidence="8 9" key="1">
    <citation type="submission" date="2019-08" db="EMBL/GenBank/DDBJ databases">
        <title>Identification of a novel species of the genus Boseongicola.</title>
        <authorList>
            <person name="Zhang X.-Q."/>
        </authorList>
    </citation>
    <scope>NUCLEOTIDE SEQUENCE [LARGE SCALE GENOMIC DNA]</scope>
    <source>
        <strain evidence="8 9">HY14</strain>
    </source>
</reference>
<evidence type="ECO:0000256" key="6">
    <source>
        <dbReference type="ARBA" id="ARBA00032976"/>
    </source>
</evidence>
<comment type="subcellular location">
    <subcellularLocation>
        <location evidence="2">Secreted</location>
    </subcellularLocation>
</comment>
<evidence type="ECO:0000313" key="8">
    <source>
        <dbReference type="EMBL" id="TYB77593.1"/>
    </source>
</evidence>
<comment type="similarity">
    <text evidence="3">Belongs to the polysaccharide deacetylase family.</text>
</comment>
<proteinExistence type="inferred from homology"/>
<dbReference type="PROSITE" id="PS51677">
    <property type="entry name" value="NODB"/>
    <property type="match status" value="1"/>
</dbReference>
<dbReference type="InterPro" id="IPR011330">
    <property type="entry name" value="Glyco_hydro/deAcase_b/a-brl"/>
</dbReference>
<comment type="function">
    <text evidence="1">Is involved in generating a small heat-stable compound (Nod), an acylated oligomer of N-acetylglucosamine, that stimulates mitosis in various plant protoplasts.</text>
</comment>
<comment type="caution">
    <text evidence="8">The sequence shown here is derived from an EMBL/GenBank/DDBJ whole genome shotgun (WGS) entry which is preliminary data.</text>
</comment>